<accession>A0A9P0PXL2</accession>
<dbReference type="Pfam" id="PF10545">
    <property type="entry name" value="MADF_DNA_bdg"/>
    <property type="match status" value="1"/>
</dbReference>
<sequence>MNEQSLNIRFVQEVERYPCLYNYNLTEYSRRDITDGAWYEIGREFDLSAAACKEKWKNLRAVFVRHMKPSANDPGVKKRKYYLTDFMQFVAPYVKSYSSSIPEPPEVDMTESQDTTDIAVEEDNEESNIYRPTGTQHHPTTANNTTTNTRKLKRKKTSDEVDSAIVKYLERHNQSTENTRKMFLLSLMDEVTSMTDEQWKLFKRRTLNLIDEITTVKK</sequence>
<dbReference type="SMART" id="SM00595">
    <property type="entry name" value="MADF"/>
    <property type="match status" value="1"/>
</dbReference>
<dbReference type="PROSITE" id="PS51029">
    <property type="entry name" value="MADF"/>
    <property type="match status" value="1"/>
</dbReference>
<dbReference type="Proteomes" id="UP001152888">
    <property type="component" value="Unassembled WGS sequence"/>
</dbReference>
<evidence type="ECO:0000259" key="2">
    <source>
        <dbReference type="PROSITE" id="PS51029"/>
    </source>
</evidence>
<evidence type="ECO:0000313" key="4">
    <source>
        <dbReference type="Proteomes" id="UP001152888"/>
    </source>
</evidence>
<feature type="domain" description="MADF" evidence="2">
    <location>
        <begin position="9"/>
        <end position="95"/>
    </location>
</feature>
<gene>
    <name evidence="3" type="ORF">ACAOBT_LOCUS23907</name>
</gene>
<organism evidence="3 4">
    <name type="scientific">Acanthoscelides obtectus</name>
    <name type="common">Bean weevil</name>
    <name type="synonym">Bruchus obtectus</name>
    <dbReference type="NCBI Taxonomy" id="200917"/>
    <lineage>
        <taxon>Eukaryota</taxon>
        <taxon>Metazoa</taxon>
        <taxon>Ecdysozoa</taxon>
        <taxon>Arthropoda</taxon>
        <taxon>Hexapoda</taxon>
        <taxon>Insecta</taxon>
        <taxon>Pterygota</taxon>
        <taxon>Neoptera</taxon>
        <taxon>Endopterygota</taxon>
        <taxon>Coleoptera</taxon>
        <taxon>Polyphaga</taxon>
        <taxon>Cucujiformia</taxon>
        <taxon>Chrysomeloidea</taxon>
        <taxon>Chrysomelidae</taxon>
        <taxon>Bruchinae</taxon>
        <taxon>Bruchini</taxon>
        <taxon>Acanthoscelides</taxon>
    </lineage>
</organism>
<dbReference type="InterPro" id="IPR006578">
    <property type="entry name" value="MADF-dom"/>
</dbReference>
<feature type="compositionally biased region" description="Low complexity" evidence="1">
    <location>
        <begin position="140"/>
        <end position="149"/>
    </location>
</feature>
<dbReference type="InterPro" id="IPR039353">
    <property type="entry name" value="TF_Adf1"/>
</dbReference>
<protein>
    <recommendedName>
        <fullName evidence="2">MADF domain-containing protein</fullName>
    </recommendedName>
</protein>
<evidence type="ECO:0000256" key="1">
    <source>
        <dbReference type="SAM" id="MobiDB-lite"/>
    </source>
</evidence>
<proteinExistence type="predicted"/>
<dbReference type="EMBL" id="CAKOFQ010007300">
    <property type="protein sequence ID" value="CAH1997704.1"/>
    <property type="molecule type" value="Genomic_DNA"/>
</dbReference>
<feature type="region of interest" description="Disordered" evidence="1">
    <location>
        <begin position="129"/>
        <end position="156"/>
    </location>
</feature>
<evidence type="ECO:0000313" key="3">
    <source>
        <dbReference type="EMBL" id="CAH1997704.1"/>
    </source>
</evidence>
<reference evidence="3" key="1">
    <citation type="submission" date="2022-03" db="EMBL/GenBank/DDBJ databases">
        <authorList>
            <person name="Sayadi A."/>
        </authorList>
    </citation>
    <scope>NUCLEOTIDE SEQUENCE</scope>
</reference>
<name>A0A9P0PXL2_ACAOB</name>
<dbReference type="OrthoDB" id="6147983at2759"/>
<dbReference type="GO" id="GO:0005634">
    <property type="term" value="C:nucleus"/>
    <property type="evidence" value="ECO:0007669"/>
    <property type="project" value="TreeGrafter"/>
</dbReference>
<comment type="caution">
    <text evidence="3">The sequence shown here is derived from an EMBL/GenBank/DDBJ whole genome shotgun (WGS) entry which is preliminary data.</text>
</comment>
<keyword evidence="4" id="KW-1185">Reference proteome</keyword>
<dbReference type="PANTHER" id="PTHR12243">
    <property type="entry name" value="MADF DOMAIN TRANSCRIPTION FACTOR"/>
    <property type="match status" value="1"/>
</dbReference>
<dbReference type="GO" id="GO:0006357">
    <property type="term" value="P:regulation of transcription by RNA polymerase II"/>
    <property type="evidence" value="ECO:0007669"/>
    <property type="project" value="TreeGrafter"/>
</dbReference>
<dbReference type="PANTHER" id="PTHR12243:SF60">
    <property type="entry name" value="SI:CH211-15D5.12-RELATED"/>
    <property type="match status" value="1"/>
</dbReference>
<dbReference type="GO" id="GO:0005667">
    <property type="term" value="C:transcription regulator complex"/>
    <property type="evidence" value="ECO:0007669"/>
    <property type="project" value="TreeGrafter"/>
</dbReference>
<dbReference type="AlphaFoldDB" id="A0A9P0PXL2"/>